<dbReference type="InterPro" id="IPR002586">
    <property type="entry name" value="CobQ/CobB/MinD/ParA_Nub-bd_dom"/>
</dbReference>
<evidence type="ECO:0000256" key="1">
    <source>
        <dbReference type="ARBA" id="ARBA00004651"/>
    </source>
</evidence>
<protein>
    <submittedName>
        <fullName evidence="13">Polysaccharide biosynthesis tyrosine autokinase</fullName>
    </submittedName>
</protein>
<dbReference type="SUPFAM" id="SSF52540">
    <property type="entry name" value="P-loop containing nucleoside triphosphate hydrolases"/>
    <property type="match status" value="1"/>
</dbReference>
<evidence type="ECO:0000256" key="2">
    <source>
        <dbReference type="ARBA" id="ARBA00006683"/>
    </source>
</evidence>
<dbReference type="InterPro" id="IPR050445">
    <property type="entry name" value="Bact_polysacc_biosynth/exp"/>
</dbReference>
<dbReference type="PANTHER" id="PTHR32309">
    <property type="entry name" value="TYROSINE-PROTEIN KINASE"/>
    <property type="match status" value="1"/>
</dbReference>
<evidence type="ECO:0000256" key="5">
    <source>
        <dbReference type="ARBA" id="ARBA00022741"/>
    </source>
</evidence>
<evidence type="ECO:0000256" key="6">
    <source>
        <dbReference type="ARBA" id="ARBA00022840"/>
    </source>
</evidence>
<name>A0ABP8KTI0_9MICO</name>
<evidence type="ECO:0000313" key="13">
    <source>
        <dbReference type="EMBL" id="GAA4415521.1"/>
    </source>
</evidence>
<reference evidence="14" key="1">
    <citation type="journal article" date="2019" name="Int. J. Syst. Evol. Microbiol.">
        <title>The Global Catalogue of Microorganisms (GCM) 10K type strain sequencing project: providing services to taxonomists for standard genome sequencing and annotation.</title>
        <authorList>
            <consortium name="The Broad Institute Genomics Platform"/>
            <consortium name="The Broad Institute Genome Sequencing Center for Infectious Disease"/>
            <person name="Wu L."/>
            <person name="Ma J."/>
        </authorList>
    </citation>
    <scope>NUCLEOTIDE SEQUENCE [LARGE SCALE GENOMIC DNA]</scope>
    <source>
        <strain evidence="14">JCM 17810</strain>
    </source>
</reference>
<dbReference type="InterPro" id="IPR003856">
    <property type="entry name" value="LPS_length_determ_N"/>
</dbReference>
<feature type="transmembrane region" description="Helical" evidence="10">
    <location>
        <begin position="173"/>
        <end position="194"/>
    </location>
</feature>
<evidence type="ECO:0000256" key="3">
    <source>
        <dbReference type="ARBA" id="ARBA00022475"/>
    </source>
</evidence>
<evidence type="ECO:0000313" key="14">
    <source>
        <dbReference type="Proteomes" id="UP001500622"/>
    </source>
</evidence>
<keyword evidence="8 10" id="KW-0472">Membrane</keyword>
<keyword evidence="6" id="KW-0067">ATP-binding</keyword>
<keyword evidence="7 10" id="KW-1133">Transmembrane helix</keyword>
<keyword evidence="3" id="KW-1003">Cell membrane</keyword>
<feature type="transmembrane region" description="Helical" evidence="10">
    <location>
        <begin position="12"/>
        <end position="35"/>
    </location>
</feature>
<evidence type="ECO:0000256" key="7">
    <source>
        <dbReference type="ARBA" id="ARBA00022989"/>
    </source>
</evidence>
<comment type="subcellular location">
    <subcellularLocation>
        <location evidence="1">Cell membrane</location>
        <topology evidence="1">Multi-pass membrane protein</topology>
    </subcellularLocation>
</comment>
<dbReference type="NCBIfam" id="TIGR01007">
    <property type="entry name" value="eps_fam"/>
    <property type="match status" value="1"/>
</dbReference>
<evidence type="ECO:0000259" key="12">
    <source>
        <dbReference type="Pfam" id="PF02706"/>
    </source>
</evidence>
<dbReference type="InterPro" id="IPR027417">
    <property type="entry name" value="P-loop_NTPase"/>
</dbReference>
<feature type="compositionally biased region" description="Polar residues" evidence="9">
    <location>
        <begin position="476"/>
        <end position="502"/>
    </location>
</feature>
<evidence type="ECO:0000259" key="11">
    <source>
        <dbReference type="Pfam" id="PF01656"/>
    </source>
</evidence>
<comment type="similarity">
    <text evidence="2">Belongs to the CpsC/CapA family.</text>
</comment>
<dbReference type="EMBL" id="BAABGN010000001">
    <property type="protein sequence ID" value="GAA4415521.1"/>
    <property type="molecule type" value="Genomic_DNA"/>
</dbReference>
<evidence type="ECO:0000256" key="4">
    <source>
        <dbReference type="ARBA" id="ARBA00022692"/>
    </source>
</evidence>
<dbReference type="Gene3D" id="3.40.50.300">
    <property type="entry name" value="P-loop containing nucleotide triphosphate hydrolases"/>
    <property type="match status" value="1"/>
</dbReference>
<keyword evidence="14" id="KW-1185">Reference proteome</keyword>
<dbReference type="Pfam" id="PF02706">
    <property type="entry name" value="Wzz"/>
    <property type="match status" value="1"/>
</dbReference>
<dbReference type="CDD" id="cd05387">
    <property type="entry name" value="BY-kinase"/>
    <property type="match status" value="1"/>
</dbReference>
<feature type="region of interest" description="Disordered" evidence="9">
    <location>
        <begin position="444"/>
        <end position="531"/>
    </location>
</feature>
<evidence type="ECO:0000256" key="9">
    <source>
        <dbReference type="SAM" id="MobiDB-lite"/>
    </source>
</evidence>
<feature type="domain" description="Polysaccharide chain length determinant N-terminal" evidence="12">
    <location>
        <begin position="2"/>
        <end position="88"/>
    </location>
</feature>
<evidence type="ECO:0000256" key="10">
    <source>
        <dbReference type="SAM" id="Phobius"/>
    </source>
</evidence>
<sequence>MELRDYVTVLRSRWLLASLVAVSTIAATALVTLLMTPSYTAETRMYFSIQGEHSIAELQQGSTFTQAQLSSYAEVATSPFVLEPVIEEMGLDATPGQLAERLTVDVPPGTTILTITSSDQDAHQAATLANAVAAELSRAASELSPSQADGMEPVSATIVSPAVAPSSPSSPNVVLNLALGLVIGVVLGVAAAVLRHMLDTKVRDQEDVADVTDSPVVGVVSFEPDKATQHIFMDSDPMGVRAEAVRRLRTNLQFYNVDRSSISVVVTSSVPGEGKSITSVNLAVALADAGARVLLVDGDLRRPSLAEYTGLEGGAGLTTVLIGRAELEDVVQPWRQSSLWIVPAGPTPPNPSELLGSATMAEFMERASAMYDVVLYDSPPLLPVTDAAVLSRRAAGTLVVAGADRIHRAQLRESLSMLEAVGARVIGVALNKVQQSRLRQRYYYGTYGSDDDGGGRSRPGPAPSEPREVQRRAKRTLSSQGSTRAKAQADGSRTQEVPNAQPVSGRGAATSSESSRTTWPGRPLSGERRGG</sequence>
<keyword evidence="4 10" id="KW-0812">Transmembrane</keyword>
<evidence type="ECO:0000256" key="8">
    <source>
        <dbReference type="ARBA" id="ARBA00023136"/>
    </source>
</evidence>
<keyword evidence="5" id="KW-0547">Nucleotide-binding</keyword>
<organism evidence="13 14">
    <name type="scientific">Georgenia halophila</name>
    <dbReference type="NCBI Taxonomy" id="620889"/>
    <lineage>
        <taxon>Bacteria</taxon>
        <taxon>Bacillati</taxon>
        <taxon>Actinomycetota</taxon>
        <taxon>Actinomycetes</taxon>
        <taxon>Micrococcales</taxon>
        <taxon>Bogoriellaceae</taxon>
        <taxon>Georgenia</taxon>
    </lineage>
</organism>
<dbReference type="RefSeq" id="WP_345214615.1">
    <property type="nucleotide sequence ID" value="NZ_BAABGN010000001.1"/>
</dbReference>
<dbReference type="InterPro" id="IPR005702">
    <property type="entry name" value="Wzc-like_C"/>
</dbReference>
<feature type="domain" description="CobQ/CobB/MinD/ParA nucleotide binding" evidence="11">
    <location>
        <begin position="265"/>
        <end position="440"/>
    </location>
</feature>
<dbReference type="Proteomes" id="UP001500622">
    <property type="component" value="Unassembled WGS sequence"/>
</dbReference>
<dbReference type="Pfam" id="PF01656">
    <property type="entry name" value="CbiA"/>
    <property type="match status" value="1"/>
</dbReference>
<dbReference type="PANTHER" id="PTHR32309:SF13">
    <property type="entry name" value="FERRIC ENTEROBACTIN TRANSPORT PROTEIN FEPE"/>
    <property type="match status" value="1"/>
</dbReference>
<feature type="compositionally biased region" description="Polar residues" evidence="9">
    <location>
        <begin position="509"/>
        <end position="518"/>
    </location>
</feature>
<comment type="caution">
    <text evidence="13">The sequence shown here is derived from an EMBL/GenBank/DDBJ whole genome shotgun (WGS) entry which is preliminary data.</text>
</comment>
<accession>A0ABP8KTI0</accession>
<gene>
    <name evidence="13" type="ORF">GCM10023169_01910</name>
</gene>
<proteinExistence type="inferred from homology"/>